<accession>A0ABW1PSY0</accession>
<evidence type="ECO:0000313" key="2">
    <source>
        <dbReference type="EMBL" id="MFC6098221.1"/>
    </source>
</evidence>
<organism evidence="2 3">
    <name type="scientific">Flavobacterium qiangtangense</name>
    <dbReference type="NCBI Taxonomy" id="1442595"/>
    <lineage>
        <taxon>Bacteria</taxon>
        <taxon>Pseudomonadati</taxon>
        <taxon>Bacteroidota</taxon>
        <taxon>Flavobacteriia</taxon>
        <taxon>Flavobacteriales</taxon>
        <taxon>Flavobacteriaceae</taxon>
        <taxon>Flavobacterium</taxon>
    </lineage>
</organism>
<keyword evidence="1" id="KW-0732">Signal</keyword>
<evidence type="ECO:0000313" key="3">
    <source>
        <dbReference type="Proteomes" id="UP001596287"/>
    </source>
</evidence>
<protein>
    <recommendedName>
        <fullName evidence="4">Cupin domain-containing protein</fullName>
    </recommendedName>
</protein>
<dbReference type="Proteomes" id="UP001596287">
    <property type="component" value="Unassembled WGS sequence"/>
</dbReference>
<dbReference type="RefSeq" id="WP_379793224.1">
    <property type="nucleotide sequence ID" value="NZ_JBHSQB010000020.1"/>
</dbReference>
<sequence>MKKASLILALTLLTGFGSIYAKSVNSDGKKEKPKKEKAEKTEEQHYIKAIRMFNTEDGKCTFEVGKIPNKTNIESKAFFAQTHVDAYEKVAHAAPRKQYVVTLKGKLKFKVSNGDTFIIEPGTILIAEDTKGPGHTWDLVKGDKWERLYIPLTDEGSDQFIKD</sequence>
<feature type="signal peptide" evidence="1">
    <location>
        <begin position="1"/>
        <end position="21"/>
    </location>
</feature>
<keyword evidence="3" id="KW-1185">Reference proteome</keyword>
<dbReference type="EMBL" id="JBHSQB010000020">
    <property type="protein sequence ID" value="MFC6098221.1"/>
    <property type="molecule type" value="Genomic_DNA"/>
</dbReference>
<evidence type="ECO:0000256" key="1">
    <source>
        <dbReference type="SAM" id="SignalP"/>
    </source>
</evidence>
<reference evidence="3" key="1">
    <citation type="journal article" date="2019" name="Int. J. Syst. Evol. Microbiol.">
        <title>The Global Catalogue of Microorganisms (GCM) 10K type strain sequencing project: providing services to taxonomists for standard genome sequencing and annotation.</title>
        <authorList>
            <consortium name="The Broad Institute Genomics Platform"/>
            <consortium name="The Broad Institute Genome Sequencing Center for Infectious Disease"/>
            <person name="Wu L."/>
            <person name="Ma J."/>
        </authorList>
    </citation>
    <scope>NUCLEOTIDE SEQUENCE [LARGE SCALE GENOMIC DNA]</scope>
    <source>
        <strain evidence="3">CCUG 49679</strain>
    </source>
</reference>
<evidence type="ECO:0008006" key="4">
    <source>
        <dbReference type="Google" id="ProtNLM"/>
    </source>
</evidence>
<comment type="caution">
    <text evidence="2">The sequence shown here is derived from an EMBL/GenBank/DDBJ whole genome shotgun (WGS) entry which is preliminary data.</text>
</comment>
<gene>
    <name evidence="2" type="ORF">ACFPVY_16340</name>
</gene>
<feature type="chain" id="PRO_5046086042" description="Cupin domain-containing protein" evidence="1">
    <location>
        <begin position="22"/>
        <end position="163"/>
    </location>
</feature>
<name>A0ABW1PSY0_9FLAO</name>
<proteinExistence type="predicted"/>